<evidence type="ECO:0000256" key="3">
    <source>
        <dbReference type="ARBA" id="ARBA00022771"/>
    </source>
</evidence>
<dbReference type="InterPro" id="IPR013087">
    <property type="entry name" value="Znf_C2H2_type"/>
</dbReference>
<feature type="domain" description="C2H2-type" evidence="10">
    <location>
        <begin position="24"/>
        <end position="52"/>
    </location>
</feature>
<evidence type="ECO:0000313" key="12">
    <source>
        <dbReference type="Proteomes" id="UP000478052"/>
    </source>
</evidence>
<evidence type="ECO:0000256" key="2">
    <source>
        <dbReference type="ARBA" id="ARBA00022723"/>
    </source>
</evidence>
<dbReference type="PANTHER" id="PTHR46179">
    <property type="entry name" value="ZINC FINGER PROTEIN"/>
    <property type="match status" value="1"/>
</dbReference>
<proteinExistence type="predicted"/>
<keyword evidence="9" id="KW-0732">Signal</keyword>
<keyword evidence="7" id="KW-0539">Nucleus</keyword>
<dbReference type="GO" id="GO:0006357">
    <property type="term" value="P:regulation of transcription by RNA polymerase II"/>
    <property type="evidence" value="ECO:0007669"/>
    <property type="project" value="TreeGrafter"/>
</dbReference>
<dbReference type="SMART" id="SM00355">
    <property type="entry name" value="ZnF_C2H2"/>
    <property type="match status" value="2"/>
</dbReference>
<dbReference type="PROSITE" id="PS50157">
    <property type="entry name" value="ZINC_FINGER_C2H2_2"/>
    <property type="match status" value="2"/>
</dbReference>
<feature type="signal peptide" evidence="9">
    <location>
        <begin position="1"/>
        <end position="19"/>
    </location>
</feature>
<feature type="domain" description="C2H2-type" evidence="10">
    <location>
        <begin position="186"/>
        <end position="209"/>
    </location>
</feature>
<keyword evidence="6" id="KW-0804">Transcription</keyword>
<keyword evidence="12" id="KW-1185">Reference proteome</keyword>
<comment type="subcellular location">
    <subcellularLocation>
        <location evidence="1">Nucleus</location>
    </subcellularLocation>
</comment>
<evidence type="ECO:0000256" key="4">
    <source>
        <dbReference type="ARBA" id="ARBA00022833"/>
    </source>
</evidence>
<organism evidence="11 12">
    <name type="scientific">Aphis craccivora</name>
    <name type="common">Cowpea aphid</name>
    <dbReference type="NCBI Taxonomy" id="307492"/>
    <lineage>
        <taxon>Eukaryota</taxon>
        <taxon>Metazoa</taxon>
        <taxon>Ecdysozoa</taxon>
        <taxon>Arthropoda</taxon>
        <taxon>Hexapoda</taxon>
        <taxon>Insecta</taxon>
        <taxon>Pterygota</taxon>
        <taxon>Neoptera</taxon>
        <taxon>Paraneoptera</taxon>
        <taxon>Hemiptera</taxon>
        <taxon>Sternorrhyncha</taxon>
        <taxon>Aphidomorpha</taxon>
        <taxon>Aphidoidea</taxon>
        <taxon>Aphididae</taxon>
        <taxon>Aphidini</taxon>
        <taxon>Aphis</taxon>
        <taxon>Aphis</taxon>
    </lineage>
</organism>
<evidence type="ECO:0000256" key="9">
    <source>
        <dbReference type="SAM" id="SignalP"/>
    </source>
</evidence>
<dbReference type="OrthoDB" id="6571533at2759"/>
<evidence type="ECO:0000256" key="7">
    <source>
        <dbReference type="ARBA" id="ARBA00023242"/>
    </source>
</evidence>
<dbReference type="SUPFAM" id="SSF57667">
    <property type="entry name" value="beta-beta-alpha zinc fingers"/>
    <property type="match status" value="1"/>
</dbReference>
<accession>A0A6G0Z1I3</accession>
<sequence length="222" mass="25693">MTFKLNLSLLLSGADESTAMPLMYRCPKNCGRRYTRKDSMNRHVTYECGVEPQFKCKQRIKSKPKLDTVPALSAINITLPQESKKQEPKKCSVSVTKTESCYRYEMFWLTKLDQVVKYNPSICPKNCGRKFGGKNRKNFMLKKNDLYANENPVYCPKNCGRCYKGMWRKYNLQKHLKFECGVAPQFKCLACPKSFSLKANLKMHMMVVHKIILGSNHNTMMS</sequence>
<reference evidence="11 12" key="1">
    <citation type="submission" date="2019-08" db="EMBL/GenBank/DDBJ databases">
        <title>Whole genome of Aphis craccivora.</title>
        <authorList>
            <person name="Voronova N.V."/>
            <person name="Shulinski R.S."/>
            <person name="Bandarenka Y.V."/>
            <person name="Zhorov D.G."/>
            <person name="Warner D."/>
        </authorList>
    </citation>
    <scope>NUCLEOTIDE SEQUENCE [LARGE SCALE GENOMIC DNA]</scope>
    <source>
        <strain evidence="11">180601</strain>
        <tissue evidence="11">Whole Body</tissue>
    </source>
</reference>
<dbReference type="InterPro" id="IPR051061">
    <property type="entry name" value="Zinc_finger_trans_reg"/>
</dbReference>
<gene>
    <name evidence="11" type="ORF">FWK35_00012573</name>
</gene>
<keyword evidence="5" id="KW-0805">Transcription regulation</keyword>
<dbReference type="InterPro" id="IPR036236">
    <property type="entry name" value="Znf_C2H2_sf"/>
</dbReference>
<evidence type="ECO:0000256" key="8">
    <source>
        <dbReference type="PROSITE-ProRule" id="PRU00042"/>
    </source>
</evidence>
<evidence type="ECO:0000256" key="1">
    <source>
        <dbReference type="ARBA" id="ARBA00004123"/>
    </source>
</evidence>
<protein>
    <submittedName>
        <fullName evidence="11">Myc-associated zinc finger protein-like</fullName>
    </submittedName>
</protein>
<keyword evidence="4" id="KW-0862">Zinc</keyword>
<feature type="chain" id="PRO_5026059106" evidence="9">
    <location>
        <begin position="20"/>
        <end position="222"/>
    </location>
</feature>
<dbReference type="Gene3D" id="3.30.160.60">
    <property type="entry name" value="Classic Zinc Finger"/>
    <property type="match status" value="1"/>
</dbReference>
<dbReference type="GO" id="GO:0008270">
    <property type="term" value="F:zinc ion binding"/>
    <property type="evidence" value="ECO:0007669"/>
    <property type="project" value="UniProtKB-KW"/>
</dbReference>
<evidence type="ECO:0000313" key="11">
    <source>
        <dbReference type="EMBL" id="KAF0764470.1"/>
    </source>
</evidence>
<keyword evidence="3 8" id="KW-0863">Zinc-finger</keyword>
<dbReference type="GO" id="GO:0005634">
    <property type="term" value="C:nucleus"/>
    <property type="evidence" value="ECO:0007669"/>
    <property type="project" value="UniProtKB-SubCell"/>
</dbReference>
<dbReference type="AlphaFoldDB" id="A0A6G0Z1I3"/>
<dbReference type="Proteomes" id="UP000478052">
    <property type="component" value="Unassembled WGS sequence"/>
</dbReference>
<evidence type="ECO:0000259" key="10">
    <source>
        <dbReference type="PROSITE" id="PS50157"/>
    </source>
</evidence>
<evidence type="ECO:0000256" key="5">
    <source>
        <dbReference type="ARBA" id="ARBA00023015"/>
    </source>
</evidence>
<dbReference type="Pfam" id="PF00096">
    <property type="entry name" value="zf-C2H2"/>
    <property type="match status" value="2"/>
</dbReference>
<dbReference type="PANTHER" id="PTHR46179:SF13">
    <property type="entry name" value="C2H2-TYPE DOMAIN-CONTAINING PROTEIN"/>
    <property type="match status" value="1"/>
</dbReference>
<name>A0A6G0Z1I3_APHCR</name>
<keyword evidence="2" id="KW-0479">Metal-binding</keyword>
<comment type="caution">
    <text evidence="11">The sequence shown here is derived from an EMBL/GenBank/DDBJ whole genome shotgun (WGS) entry which is preliminary data.</text>
</comment>
<evidence type="ECO:0000256" key="6">
    <source>
        <dbReference type="ARBA" id="ARBA00023163"/>
    </source>
</evidence>
<dbReference type="EMBL" id="VUJU01001626">
    <property type="protein sequence ID" value="KAF0764470.1"/>
    <property type="molecule type" value="Genomic_DNA"/>
</dbReference>
<dbReference type="PROSITE" id="PS00028">
    <property type="entry name" value="ZINC_FINGER_C2H2_1"/>
    <property type="match status" value="1"/>
</dbReference>